<dbReference type="GO" id="GO:0005737">
    <property type="term" value="C:cytoplasm"/>
    <property type="evidence" value="ECO:0007669"/>
    <property type="project" value="InterPro"/>
</dbReference>
<dbReference type="Pfam" id="PF14544">
    <property type="entry name" value="DUF4443"/>
    <property type="match status" value="1"/>
</dbReference>
<dbReference type="SUPFAM" id="SSF46785">
    <property type="entry name" value="Winged helix' DNA-binding domain"/>
    <property type="match status" value="1"/>
</dbReference>
<feature type="domain" description="PH0730-like N-terminal" evidence="6">
    <location>
        <begin position="12"/>
        <end position="69"/>
    </location>
</feature>
<organism evidence="7 8">
    <name type="scientific">Thermococcus celericrescens</name>
    <dbReference type="NCBI Taxonomy" id="227598"/>
    <lineage>
        <taxon>Archaea</taxon>
        <taxon>Methanobacteriati</taxon>
        <taxon>Methanobacteriota</taxon>
        <taxon>Thermococci</taxon>
        <taxon>Thermococcales</taxon>
        <taxon>Thermococcaceae</taxon>
        <taxon>Thermococcus</taxon>
    </lineage>
</organism>
<dbReference type="GO" id="GO:0004812">
    <property type="term" value="F:aminoacyl-tRNA ligase activity"/>
    <property type="evidence" value="ECO:0007669"/>
    <property type="project" value="InterPro"/>
</dbReference>
<dbReference type="RefSeq" id="WP_058938733.1">
    <property type="nucleotide sequence ID" value="NZ_LLYW01000019.1"/>
</dbReference>
<dbReference type="InterPro" id="IPR036390">
    <property type="entry name" value="WH_DNA-bd_sf"/>
</dbReference>
<dbReference type="AlphaFoldDB" id="A0A100XXS8"/>
<sequence>MSWKRGAYPEFTLEDAVAVLFMLRNPTGRKAISEVLELGEGSVRTLLKKLGNLEVIASTQRGHSLNKRGMGLLEGISRHFSEARRIGEIEGYPAFALTVREPGEFKSIELRDEAIRFFAKGAMILVVRNGEPVFPEDGRPLSETMPELAEKVKEAFKLEDGELVVITWAEKEANAMKSAYHVALSLKEEVLPEEIKSLVR</sequence>
<reference evidence="7 8" key="1">
    <citation type="submission" date="2015-10" db="EMBL/GenBank/DDBJ databases">
        <title>Draft genome sequence of Thermococcus celericrescens strain DSM 17994.</title>
        <authorList>
            <person name="Hong S.-J."/>
            <person name="Park C.-E."/>
            <person name="Shin J.-H."/>
        </authorList>
    </citation>
    <scope>NUCLEOTIDE SEQUENCE [LARGE SCALE GENOMIC DNA]</scope>
    <source>
        <strain evidence="7 8">DSM 17994</strain>
    </source>
</reference>
<dbReference type="Proteomes" id="UP000053462">
    <property type="component" value="Unassembled WGS sequence"/>
</dbReference>
<keyword evidence="8" id="KW-1185">Reference proteome</keyword>
<dbReference type="EMBL" id="LLYW01000019">
    <property type="protein sequence ID" value="KUH33478.1"/>
    <property type="molecule type" value="Genomic_DNA"/>
</dbReference>
<keyword evidence="3" id="KW-0067">ATP-binding</keyword>
<dbReference type="Gene3D" id="3.30.1360.30">
    <property type="entry name" value="GAD-like domain"/>
    <property type="match status" value="1"/>
</dbReference>
<evidence type="ECO:0000256" key="2">
    <source>
        <dbReference type="ARBA" id="ARBA00022741"/>
    </source>
</evidence>
<evidence type="ECO:0000313" key="7">
    <source>
        <dbReference type="EMBL" id="KUH33478.1"/>
    </source>
</evidence>
<dbReference type="InterPro" id="IPR036388">
    <property type="entry name" value="WH-like_DNA-bd_sf"/>
</dbReference>
<comment type="caution">
    <text evidence="7">The sequence shown here is derived from an EMBL/GenBank/DDBJ whole genome shotgun (WGS) entry which is preliminary data.</text>
</comment>
<dbReference type="Gene3D" id="1.10.10.10">
    <property type="entry name" value="Winged helix-like DNA-binding domain superfamily/Winged helix DNA-binding domain"/>
    <property type="match status" value="1"/>
</dbReference>
<dbReference type="InterPro" id="IPR054039">
    <property type="entry name" value="PH0730-like_N"/>
</dbReference>
<keyword evidence="4" id="KW-0648">Protein biosynthesis</keyword>
<feature type="domain" description="DUF4443" evidence="5">
    <location>
        <begin position="101"/>
        <end position="186"/>
    </location>
</feature>
<dbReference type="SUPFAM" id="SSF55261">
    <property type="entry name" value="GAD domain-like"/>
    <property type="match status" value="1"/>
</dbReference>
<keyword evidence="2" id="KW-0547">Nucleotide-binding</keyword>
<proteinExistence type="predicted"/>
<gene>
    <name evidence="7" type="ORF">APY94_05805</name>
</gene>
<dbReference type="Pfam" id="PF22167">
    <property type="entry name" value="PH0730-like_N"/>
    <property type="match status" value="1"/>
</dbReference>
<evidence type="ECO:0000256" key="3">
    <source>
        <dbReference type="ARBA" id="ARBA00022840"/>
    </source>
</evidence>
<evidence type="ECO:0000256" key="4">
    <source>
        <dbReference type="ARBA" id="ARBA00022917"/>
    </source>
</evidence>
<evidence type="ECO:0000259" key="6">
    <source>
        <dbReference type="Pfam" id="PF22167"/>
    </source>
</evidence>
<protein>
    <submittedName>
        <fullName evidence="7">Uncharacterized protein</fullName>
    </submittedName>
</protein>
<accession>A0A100XXS8</accession>
<keyword evidence="1" id="KW-0436">Ligase</keyword>
<dbReference type="GO" id="GO:0005524">
    <property type="term" value="F:ATP binding"/>
    <property type="evidence" value="ECO:0007669"/>
    <property type="project" value="UniProtKB-KW"/>
</dbReference>
<dbReference type="InterPro" id="IPR029349">
    <property type="entry name" value="DUF4443"/>
</dbReference>
<evidence type="ECO:0000256" key="1">
    <source>
        <dbReference type="ARBA" id="ARBA00022598"/>
    </source>
</evidence>
<name>A0A100XXS8_9EURY</name>
<dbReference type="GO" id="GO:0006412">
    <property type="term" value="P:translation"/>
    <property type="evidence" value="ECO:0007669"/>
    <property type="project" value="UniProtKB-KW"/>
</dbReference>
<evidence type="ECO:0000313" key="8">
    <source>
        <dbReference type="Proteomes" id="UP000053462"/>
    </source>
</evidence>
<evidence type="ECO:0000259" key="5">
    <source>
        <dbReference type="Pfam" id="PF14544"/>
    </source>
</evidence>
<dbReference type="STRING" id="227598.APY94_05805"/>
<dbReference type="InterPro" id="IPR004115">
    <property type="entry name" value="GAD-like_sf"/>
</dbReference>
<dbReference type="OrthoDB" id="85402at2157"/>